<feature type="domain" description="Calcineurin-like phosphoesterase" evidence="1">
    <location>
        <begin position="4"/>
        <end position="198"/>
    </location>
</feature>
<organism evidence="2 3">
    <name type="scientific">Shimia aestuarii</name>
    <dbReference type="NCBI Taxonomy" id="254406"/>
    <lineage>
        <taxon>Bacteria</taxon>
        <taxon>Pseudomonadati</taxon>
        <taxon>Pseudomonadota</taxon>
        <taxon>Alphaproteobacteria</taxon>
        <taxon>Rhodobacterales</taxon>
        <taxon>Roseobacteraceae</taxon>
    </lineage>
</organism>
<dbReference type="InterPro" id="IPR004843">
    <property type="entry name" value="Calcineurin-like_PHP"/>
</dbReference>
<evidence type="ECO:0000313" key="2">
    <source>
        <dbReference type="EMBL" id="SFL74085.1"/>
    </source>
</evidence>
<dbReference type="GO" id="GO:0110154">
    <property type="term" value="P:RNA decapping"/>
    <property type="evidence" value="ECO:0007669"/>
    <property type="project" value="TreeGrafter"/>
</dbReference>
<dbReference type="EMBL" id="FOTQ01000001">
    <property type="protein sequence ID" value="SFL74085.1"/>
    <property type="molecule type" value="Genomic_DNA"/>
</dbReference>
<protein>
    <submittedName>
        <fullName evidence="2">Serine/threonine protein phosphatase 1</fullName>
    </submittedName>
</protein>
<dbReference type="GO" id="GO:0008803">
    <property type="term" value="F:bis(5'-nucleosyl)-tetraphosphatase (symmetrical) activity"/>
    <property type="evidence" value="ECO:0007669"/>
    <property type="project" value="TreeGrafter"/>
</dbReference>
<dbReference type="SUPFAM" id="SSF56300">
    <property type="entry name" value="Metallo-dependent phosphatases"/>
    <property type="match status" value="1"/>
</dbReference>
<dbReference type="OrthoDB" id="9807890at2"/>
<dbReference type="Proteomes" id="UP000199144">
    <property type="component" value="Unassembled WGS sequence"/>
</dbReference>
<evidence type="ECO:0000259" key="1">
    <source>
        <dbReference type="Pfam" id="PF00149"/>
    </source>
</evidence>
<dbReference type="Gene3D" id="3.60.21.10">
    <property type="match status" value="1"/>
</dbReference>
<dbReference type="CDD" id="cd00144">
    <property type="entry name" value="MPP_PPP_family"/>
    <property type="match status" value="1"/>
</dbReference>
<dbReference type="STRING" id="254406.SAMN04488042_1011329"/>
<evidence type="ECO:0000313" key="3">
    <source>
        <dbReference type="Proteomes" id="UP000199144"/>
    </source>
</evidence>
<dbReference type="Pfam" id="PF00149">
    <property type="entry name" value="Metallophos"/>
    <property type="match status" value="1"/>
</dbReference>
<dbReference type="InterPro" id="IPR050126">
    <property type="entry name" value="Ap4A_hydrolase"/>
</dbReference>
<dbReference type="GO" id="GO:0005737">
    <property type="term" value="C:cytoplasm"/>
    <property type="evidence" value="ECO:0007669"/>
    <property type="project" value="TreeGrafter"/>
</dbReference>
<dbReference type="GO" id="GO:0016791">
    <property type="term" value="F:phosphatase activity"/>
    <property type="evidence" value="ECO:0007669"/>
    <property type="project" value="TreeGrafter"/>
</dbReference>
<dbReference type="PANTHER" id="PTHR42850">
    <property type="entry name" value="METALLOPHOSPHOESTERASE"/>
    <property type="match status" value="1"/>
</dbReference>
<accession>A0A1I4K5M8</accession>
<dbReference type="InterPro" id="IPR029052">
    <property type="entry name" value="Metallo-depent_PP-like"/>
</dbReference>
<gene>
    <name evidence="2" type="ORF">SAMN04488042_1011329</name>
</gene>
<dbReference type="RefSeq" id="WP_093091991.1">
    <property type="nucleotide sequence ID" value="NZ_FOTQ01000001.1"/>
</dbReference>
<keyword evidence="3" id="KW-1185">Reference proteome</keyword>
<sequence>MTAPIYAVGDIHGHLDKLDAALERITRDGGADAKVVFLGDLVDRGPDSRGVIDRLMTGVQEGRDWTVLRGNHDRMMSYWLSEDIKPDPQLLLGYHWLDDRIGGLDTLASYGVTVPDGARYYQVHPEAQQAVPTAHRDFLDGLPYHHLHGDLLFVHAGVRPGLALADQSNDDLCWIRREFLDYSDPHPWLVVHGHTHRPAPEHRGNRVNLDSGAGHGRALTAAVFEGRDCWVLDEDGRRVLQP</sequence>
<reference evidence="2 3" key="1">
    <citation type="submission" date="2016-10" db="EMBL/GenBank/DDBJ databases">
        <authorList>
            <person name="de Groot N.N."/>
        </authorList>
    </citation>
    <scope>NUCLEOTIDE SEQUENCE [LARGE SCALE GENOMIC DNA]</scope>
    <source>
        <strain evidence="2 3">DSM 15283</strain>
    </source>
</reference>
<proteinExistence type="predicted"/>
<dbReference type="PANTHER" id="PTHR42850:SF4">
    <property type="entry name" value="ZINC-DEPENDENT ENDOPOLYPHOSPHATASE"/>
    <property type="match status" value="1"/>
</dbReference>
<dbReference type="AlphaFoldDB" id="A0A1I4K5M8"/>
<name>A0A1I4K5M8_9RHOB</name>